<dbReference type="Gene3D" id="2.40.70.10">
    <property type="entry name" value="Acid Proteases"/>
    <property type="match status" value="1"/>
</dbReference>
<evidence type="ECO:0000256" key="1">
    <source>
        <dbReference type="SAM" id="Phobius"/>
    </source>
</evidence>
<keyword evidence="1" id="KW-0472">Membrane</keyword>
<organism evidence="2 3">
    <name type="scientific">Ensete ventricosum</name>
    <name type="common">Abyssinian banana</name>
    <name type="synonym">Musa ensete</name>
    <dbReference type="NCBI Taxonomy" id="4639"/>
    <lineage>
        <taxon>Eukaryota</taxon>
        <taxon>Viridiplantae</taxon>
        <taxon>Streptophyta</taxon>
        <taxon>Embryophyta</taxon>
        <taxon>Tracheophyta</taxon>
        <taxon>Spermatophyta</taxon>
        <taxon>Magnoliopsida</taxon>
        <taxon>Liliopsida</taxon>
        <taxon>Zingiberales</taxon>
        <taxon>Musaceae</taxon>
        <taxon>Ensete</taxon>
    </lineage>
</organism>
<name>A0A426ZWI8_ENSVE</name>
<dbReference type="SUPFAM" id="SSF50630">
    <property type="entry name" value="Acid proteases"/>
    <property type="match status" value="1"/>
</dbReference>
<gene>
    <name evidence="2" type="ORF">B296_00025839</name>
</gene>
<comment type="caution">
    <text evidence="2">The sequence shown here is derived from an EMBL/GenBank/DDBJ whole genome shotgun (WGS) entry which is preliminary data.</text>
</comment>
<sequence length="207" mass="23521">MEKRPHKVDEPQISFESREVEYPDHGDMLVISVRITNALVKRVMVDTGSSVDILYKDAFLKLGLTTTDLSPMNSTLIGFTRDFVVPLGMIVLPITLSQEHQSKTLMVTFMVVGLPTTCNIILGWLTLNRLRAVVSTYHRAMKFPTRAGVREVRSDPRESRRCYLTMVTMLKRPRATLPYHVETTMPSLPFVKPLVDPREVLRQPPGL</sequence>
<accession>A0A426ZWI8</accession>
<dbReference type="PANTHER" id="PTHR33240">
    <property type="entry name" value="OS08G0508500 PROTEIN"/>
    <property type="match status" value="1"/>
</dbReference>
<reference evidence="2 3" key="1">
    <citation type="journal article" date="2014" name="Agronomy (Basel)">
        <title>A Draft Genome Sequence for Ensete ventricosum, the Drought-Tolerant Tree Against Hunger.</title>
        <authorList>
            <person name="Harrison J."/>
            <person name="Moore K.A."/>
            <person name="Paszkiewicz K."/>
            <person name="Jones T."/>
            <person name="Grant M."/>
            <person name="Ambacheew D."/>
            <person name="Muzemil S."/>
            <person name="Studholme D.J."/>
        </authorList>
    </citation>
    <scope>NUCLEOTIDE SEQUENCE [LARGE SCALE GENOMIC DNA]</scope>
</reference>
<feature type="transmembrane region" description="Helical" evidence="1">
    <location>
        <begin position="105"/>
        <end position="127"/>
    </location>
</feature>
<dbReference type="EMBL" id="AMZH03004730">
    <property type="protein sequence ID" value="RRT68338.1"/>
    <property type="molecule type" value="Genomic_DNA"/>
</dbReference>
<evidence type="ECO:0008006" key="4">
    <source>
        <dbReference type="Google" id="ProtNLM"/>
    </source>
</evidence>
<evidence type="ECO:0000313" key="2">
    <source>
        <dbReference type="EMBL" id="RRT68338.1"/>
    </source>
</evidence>
<dbReference type="CDD" id="cd00303">
    <property type="entry name" value="retropepsin_like"/>
    <property type="match status" value="1"/>
</dbReference>
<dbReference type="AlphaFoldDB" id="A0A426ZWI8"/>
<evidence type="ECO:0000313" key="3">
    <source>
        <dbReference type="Proteomes" id="UP000287651"/>
    </source>
</evidence>
<dbReference type="Proteomes" id="UP000287651">
    <property type="component" value="Unassembled WGS sequence"/>
</dbReference>
<dbReference type="InterPro" id="IPR021109">
    <property type="entry name" value="Peptidase_aspartic_dom_sf"/>
</dbReference>
<keyword evidence="1" id="KW-0812">Transmembrane</keyword>
<proteinExistence type="predicted"/>
<keyword evidence="1" id="KW-1133">Transmembrane helix</keyword>
<protein>
    <recommendedName>
        <fullName evidence="4">Aspartic peptidase DDI1-type domain-containing protein</fullName>
    </recommendedName>
</protein>
<dbReference type="PANTHER" id="PTHR33240:SF8">
    <property type="entry name" value="OS03G0439900 PROTEIN"/>
    <property type="match status" value="1"/>
</dbReference>